<dbReference type="Gene3D" id="3.40.47.10">
    <property type="match status" value="1"/>
</dbReference>
<dbReference type="SUPFAM" id="SSF53901">
    <property type="entry name" value="Thiolase-like"/>
    <property type="match status" value="2"/>
</dbReference>
<organism evidence="2 3">
    <name type="scientific">Reyranella aquatilis</name>
    <dbReference type="NCBI Taxonomy" id="2035356"/>
    <lineage>
        <taxon>Bacteria</taxon>
        <taxon>Pseudomonadati</taxon>
        <taxon>Pseudomonadota</taxon>
        <taxon>Alphaproteobacteria</taxon>
        <taxon>Hyphomicrobiales</taxon>
        <taxon>Reyranellaceae</taxon>
        <taxon>Reyranella</taxon>
    </lineage>
</organism>
<dbReference type="RefSeq" id="WP_230552953.1">
    <property type="nucleotide sequence ID" value="NZ_JAJISD010000010.1"/>
</dbReference>
<evidence type="ECO:0000313" key="3">
    <source>
        <dbReference type="Proteomes" id="UP001198862"/>
    </source>
</evidence>
<dbReference type="EMBL" id="JAJISD010000010">
    <property type="protein sequence ID" value="MCC8431583.1"/>
    <property type="molecule type" value="Genomic_DNA"/>
</dbReference>
<dbReference type="InterPro" id="IPR016039">
    <property type="entry name" value="Thiolase-like"/>
</dbReference>
<keyword evidence="3" id="KW-1185">Reference proteome</keyword>
<dbReference type="Proteomes" id="UP001198862">
    <property type="component" value="Unassembled WGS sequence"/>
</dbReference>
<accession>A0ABS8L126</accession>
<sequence>MVHPLRDKAAVSGIGETAYTRGTSKSGLALQLEASLRALDDAGIDPRDVDGVIPYFPGGAIAEDFIANLGLKDLTLSAFIPMGGATCVAGIQMAAMAVTTGVCKHVLISVGRTGYSGQRVSTRLQQFPVFAQAAEFEAPIGMFAPAQLYAQGARRHMELYGTTARQMAEVAVVTRQHAILNGNVVMNKPLTVEDHHASRMIADPFRLFDCSLESDGGAAVVISATERAKDLKKPLVTIAGTAEGHPDSPASIAQRPDLLEFGLVKSAPRAFAMAGVGPKDIDVAEIYDCFTFTVIRQLEILGFCKTGEGGPFVMDGRIALGGELPINTHGGLLSQGHVVGLNHVIELTRQLRREAGKAQVKDAELGLVTGYGDMGDGSIAILRRAA</sequence>
<feature type="domain" description="Thiolase C-terminal" evidence="1">
    <location>
        <begin position="250"/>
        <end position="378"/>
    </location>
</feature>
<comment type="caution">
    <text evidence="2">The sequence shown here is derived from an EMBL/GenBank/DDBJ whole genome shotgun (WGS) entry which is preliminary data.</text>
</comment>
<reference evidence="2 3" key="1">
    <citation type="submission" date="2021-11" db="EMBL/GenBank/DDBJ databases">
        <authorList>
            <person name="Lee D.-H."/>
            <person name="Kim S.-B."/>
        </authorList>
    </citation>
    <scope>NUCLEOTIDE SEQUENCE [LARGE SCALE GENOMIC DNA]</scope>
    <source>
        <strain evidence="2 3">KCTC 52223</strain>
    </source>
</reference>
<proteinExistence type="predicted"/>
<evidence type="ECO:0000259" key="1">
    <source>
        <dbReference type="Pfam" id="PF22691"/>
    </source>
</evidence>
<dbReference type="CDD" id="cd00829">
    <property type="entry name" value="SCP-x_thiolase"/>
    <property type="match status" value="1"/>
</dbReference>
<dbReference type="PANTHER" id="PTHR42870">
    <property type="entry name" value="ACETYL-COA C-ACETYLTRANSFERASE"/>
    <property type="match status" value="1"/>
</dbReference>
<dbReference type="InterPro" id="IPR055140">
    <property type="entry name" value="Thiolase_C_2"/>
</dbReference>
<dbReference type="Pfam" id="PF22691">
    <property type="entry name" value="Thiolase_C_1"/>
    <property type="match status" value="1"/>
</dbReference>
<dbReference type="PIRSF" id="PIRSF000429">
    <property type="entry name" value="Ac-CoA_Ac_transf"/>
    <property type="match status" value="1"/>
</dbReference>
<name>A0ABS8L126_9HYPH</name>
<protein>
    <submittedName>
        <fullName evidence="2">Thiolase family protein</fullName>
    </submittedName>
</protein>
<dbReference type="InterPro" id="IPR002155">
    <property type="entry name" value="Thiolase"/>
</dbReference>
<dbReference type="PANTHER" id="PTHR42870:SF1">
    <property type="entry name" value="NON-SPECIFIC LIPID-TRANSFER PROTEIN-LIKE 2"/>
    <property type="match status" value="1"/>
</dbReference>
<gene>
    <name evidence="2" type="ORF">LJ725_21630</name>
</gene>
<evidence type="ECO:0000313" key="2">
    <source>
        <dbReference type="EMBL" id="MCC8431583.1"/>
    </source>
</evidence>